<evidence type="ECO:0000256" key="1">
    <source>
        <dbReference type="ARBA" id="ARBA00004123"/>
    </source>
</evidence>
<gene>
    <name evidence="6" type="primary">MED4</name>
</gene>
<dbReference type="Pfam" id="PF10018">
    <property type="entry name" value="Med4"/>
    <property type="match status" value="1"/>
</dbReference>
<keyword evidence="4 6" id="KW-0804">Transcription</keyword>
<evidence type="ECO:0000256" key="6">
    <source>
        <dbReference type="RuleBase" id="RU364141"/>
    </source>
</evidence>
<dbReference type="STRING" id="131310.A0A0N4ZYQ3"/>
<evidence type="ECO:0000256" key="3">
    <source>
        <dbReference type="ARBA" id="ARBA00023015"/>
    </source>
</evidence>
<comment type="function">
    <text evidence="6">Component of the Mediator complex, a coactivator involved in the regulated transcription of nearly all RNA polymerase II-dependent genes. Mediator functions as a bridge to convey information from gene-specific regulatory proteins to the basal RNA polymerase II transcription machinery. Mediator is recruited to promoters by direct interactions with regulatory proteins and serves as a scaffold for the assembly of a functional preinitiation complex with RNA polymerase II and the general transcription factors.</text>
</comment>
<dbReference type="AlphaFoldDB" id="A0A0N4ZYQ3"/>
<sequence>MNSERTLQEAFIEKINNMEIKLKNILFKEESENNSNEKIIILINDISKLEIEIYEKLQIAMEMQSKEMKINKIKAEIVKYDKAIYSTEEGLYKIHGILSNGISTAQEKLSEINKAQQQQNTKNDILEMAKNYTKNYVIQAPLFWKPKDYVKPFPTGVQFIRGCLKHSVPLRDIPRRRNNRNSSINMSYNMRNLQYHEM</sequence>
<evidence type="ECO:0000256" key="4">
    <source>
        <dbReference type="ARBA" id="ARBA00023163"/>
    </source>
</evidence>
<comment type="subcellular location">
    <subcellularLocation>
        <location evidence="1 6">Nucleus</location>
    </subcellularLocation>
</comment>
<dbReference type="WBParaSite" id="PTRK_0001392000.1">
    <property type="protein sequence ID" value="PTRK_0001392000.1"/>
    <property type="gene ID" value="PTRK_0001392000"/>
</dbReference>
<protein>
    <recommendedName>
        <fullName evidence="6">Mediator of RNA polymerase II transcription subunit 4</fullName>
    </recommendedName>
    <alternativeName>
        <fullName evidence="6">Mediator complex subunit 4</fullName>
    </alternativeName>
</protein>
<accession>A0A0N4ZYQ3</accession>
<dbReference type="GO" id="GO:0006357">
    <property type="term" value="P:regulation of transcription by RNA polymerase II"/>
    <property type="evidence" value="ECO:0007669"/>
    <property type="project" value="InterPro"/>
</dbReference>
<evidence type="ECO:0000313" key="8">
    <source>
        <dbReference type="WBParaSite" id="PTRK_0001392000.1"/>
    </source>
</evidence>
<keyword evidence="5 6" id="KW-0539">Nucleus</keyword>
<keyword evidence="6" id="KW-0010">Activator</keyword>
<dbReference type="Proteomes" id="UP000038045">
    <property type="component" value="Unplaced"/>
</dbReference>
<evidence type="ECO:0000313" key="7">
    <source>
        <dbReference type="Proteomes" id="UP000038045"/>
    </source>
</evidence>
<dbReference type="GO" id="GO:0003712">
    <property type="term" value="F:transcription coregulator activity"/>
    <property type="evidence" value="ECO:0007669"/>
    <property type="project" value="InterPro"/>
</dbReference>
<evidence type="ECO:0000256" key="5">
    <source>
        <dbReference type="ARBA" id="ARBA00023242"/>
    </source>
</evidence>
<organism evidence="7 8">
    <name type="scientific">Parastrongyloides trichosuri</name>
    <name type="common">Possum-specific nematode worm</name>
    <dbReference type="NCBI Taxonomy" id="131310"/>
    <lineage>
        <taxon>Eukaryota</taxon>
        <taxon>Metazoa</taxon>
        <taxon>Ecdysozoa</taxon>
        <taxon>Nematoda</taxon>
        <taxon>Chromadorea</taxon>
        <taxon>Rhabditida</taxon>
        <taxon>Tylenchina</taxon>
        <taxon>Panagrolaimomorpha</taxon>
        <taxon>Strongyloidoidea</taxon>
        <taxon>Strongyloididae</taxon>
        <taxon>Parastrongyloides</taxon>
    </lineage>
</organism>
<reference evidence="8" key="1">
    <citation type="submission" date="2017-02" db="UniProtKB">
        <authorList>
            <consortium name="WormBaseParasite"/>
        </authorList>
    </citation>
    <scope>IDENTIFICATION</scope>
</reference>
<name>A0A0N4ZYQ3_PARTI</name>
<dbReference type="InterPro" id="IPR019258">
    <property type="entry name" value="Mediator_Med4"/>
</dbReference>
<keyword evidence="3 6" id="KW-0805">Transcription regulation</keyword>
<dbReference type="GO" id="GO:0016592">
    <property type="term" value="C:mediator complex"/>
    <property type="evidence" value="ECO:0007669"/>
    <property type="project" value="InterPro"/>
</dbReference>
<evidence type="ECO:0000256" key="2">
    <source>
        <dbReference type="ARBA" id="ARBA00009626"/>
    </source>
</evidence>
<comment type="subunit">
    <text evidence="6">Component of the Mediator complex.</text>
</comment>
<comment type="similarity">
    <text evidence="2 6">Belongs to the Mediator complex subunit 4 family.</text>
</comment>
<proteinExistence type="inferred from homology"/>
<keyword evidence="7" id="KW-1185">Reference proteome</keyword>